<dbReference type="OrthoDB" id="10031931at2759"/>
<feature type="domain" description="Death" evidence="1">
    <location>
        <begin position="14"/>
        <end position="94"/>
    </location>
</feature>
<evidence type="ECO:0000259" key="2">
    <source>
        <dbReference type="PROSITE" id="PS50168"/>
    </source>
</evidence>
<evidence type="ECO:0000313" key="4">
    <source>
        <dbReference type="Proteomes" id="UP001152320"/>
    </source>
</evidence>
<dbReference type="InterPro" id="IPR016729">
    <property type="entry name" value="FADD"/>
</dbReference>
<sequence>MAYFGGDGNKDPVPMGILLDLSRKITGEWKNIARCLELSEGTINHISVDQSNNVQEQIYQMLVSWKQSKGQLATYGVLSQALRQASRHDLADAMTPCHQKVAVYPEDAKLFLMIDQNRQEPASDSSKEEAFRSVLVDIARTLRTKDVRWMVFQCPQIPPSDQESIEDAVRLFDEMKRYGILSVERLEDLLGKLKLTESLSLLQDFKRRHDG</sequence>
<proteinExistence type="predicted"/>
<evidence type="ECO:0000259" key="1">
    <source>
        <dbReference type="PROSITE" id="PS50017"/>
    </source>
</evidence>
<dbReference type="CDD" id="cd01670">
    <property type="entry name" value="Death"/>
    <property type="match status" value="1"/>
</dbReference>
<dbReference type="InterPro" id="IPR011029">
    <property type="entry name" value="DEATH-like_dom_sf"/>
</dbReference>
<organism evidence="3 4">
    <name type="scientific">Holothuria leucospilota</name>
    <name type="common">Black long sea cucumber</name>
    <name type="synonym">Mertensiothuria leucospilota</name>
    <dbReference type="NCBI Taxonomy" id="206669"/>
    <lineage>
        <taxon>Eukaryota</taxon>
        <taxon>Metazoa</taxon>
        <taxon>Echinodermata</taxon>
        <taxon>Eleutherozoa</taxon>
        <taxon>Echinozoa</taxon>
        <taxon>Holothuroidea</taxon>
        <taxon>Aspidochirotacea</taxon>
        <taxon>Aspidochirotida</taxon>
        <taxon>Holothuriidae</taxon>
        <taxon>Holothuria</taxon>
    </lineage>
</organism>
<keyword evidence="3" id="KW-0418">Kinase</keyword>
<name>A0A9Q1CTN5_HOLLE</name>
<comment type="caution">
    <text evidence="3">The sequence shown here is derived from an EMBL/GenBank/DDBJ whole genome shotgun (WGS) entry which is preliminary data.</text>
</comment>
<protein>
    <submittedName>
        <fullName evidence="3">Receptor-interacting serine/threonine-protein kinase 1</fullName>
    </submittedName>
</protein>
<dbReference type="SMART" id="SM00005">
    <property type="entry name" value="DEATH"/>
    <property type="match status" value="1"/>
</dbReference>
<dbReference type="Proteomes" id="UP001152320">
    <property type="component" value="Chromosome 1"/>
</dbReference>
<dbReference type="EMBL" id="JAIZAY010000001">
    <property type="protein sequence ID" value="KAJ8050424.1"/>
    <property type="molecule type" value="Genomic_DNA"/>
</dbReference>
<keyword evidence="4" id="KW-1185">Reference proteome</keyword>
<evidence type="ECO:0000313" key="3">
    <source>
        <dbReference type="EMBL" id="KAJ8050424.1"/>
    </source>
</evidence>
<keyword evidence="3" id="KW-0808">Transferase</keyword>
<reference evidence="3" key="1">
    <citation type="submission" date="2021-10" db="EMBL/GenBank/DDBJ databases">
        <title>Tropical sea cucumber genome reveals ecological adaptation and Cuvierian tubules defense mechanism.</title>
        <authorList>
            <person name="Chen T."/>
        </authorList>
    </citation>
    <scope>NUCLEOTIDE SEQUENCE</scope>
    <source>
        <strain evidence="3">Nanhai2018</strain>
        <tissue evidence="3">Muscle</tissue>
    </source>
</reference>
<dbReference type="SUPFAM" id="SSF47986">
    <property type="entry name" value="DEATH domain"/>
    <property type="match status" value="2"/>
</dbReference>
<dbReference type="GO" id="GO:0007165">
    <property type="term" value="P:signal transduction"/>
    <property type="evidence" value="ECO:0007669"/>
    <property type="project" value="InterPro"/>
</dbReference>
<dbReference type="InterPro" id="IPR001875">
    <property type="entry name" value="DED_dom"/>
</dbReference>
<dbReference type="InterPro" id="IPR000488">
    <property type="entry name" value="Death_dom"/>
</dbReference>
<feature type="domain" description="DED" evidence="2">
    <location>
        <begin position="130"/>
        <end position="207"/>
    </location>
</feature>
<dbReference type="Pfam" id="PF00531">
    <property type="entry name" value="Death"/>
    <property type="match status" value="1"/>
</dbReference>
<dbReference type="Gene3D" id="1.10.533.10">
    <property type="entry name" value="Death Domain, Fas"/>
    <property type="match status" value="2"/>
</dbReference>
<keyword evidence="3" id="KW-0675">Receptor</keyword>
<accession>A0A9Q1CTN5</accession>
<dbReference type="GO" id="GO:0016301">
    <property type="term" value="F:kinase activity"/>
    <property type="evidence" value="ECO:0007669"/>
    <property type="project" value="UniProtKB-KW"/>
</dbReference>
<dbReference type="PANTHER" id="PTHR15077">
    <property type="entry name" value="FAS-ASSOCIATING DEATH DOMAIN-CONTAINING PROTEIN FADD"/>
    <property type="match status" value="1"/>
</dbReference>
<dbReference type="PROSITE" id="PS50168">
    <property type="entry name" value="DED"/>
    <property type="match status" value="1"/>
</dbReference>
<gene>
    <name evidence="3" type="ORF">HOLleu_03628</name>
</gene>
<dbReference type="AlphaFoldDB" id="A0A9Q1CTN5"/>
<dbReference type="PROSITE" id="PS50017">
    <property type="entry name" value="DEATH_DOMAIN"/>
    <property type="match status" value="1"/>
</dbReference>
<dbReference type="GO" id="GO:0042981">
    <property type="term" value="P:regulation of apoptotic process"/>
    <property type="evidence" value="ECO:0007669"/>
    <property type="project" value="InterPro"/>
</dbReference>